<feature type="chain" id="PRO_5013681605" description="SBSPON-like C-terminal domain-containing protein" evidence="1">
    <location>
        <begin position="19"/>
        <end position="205"/>
    </location>
</feature>
<organism evidence="3 4">
    <name type="scientific">Aquarana catesbeiana</name>
    <name type="common">American bullfrog</name>
    <name type="synonym">Rana catesbeiana</name>
    <dbReference type="NCBI Taxonomy" id="8400"/>
    <lineage>
        <taxon>Eukaryota</taxon>
        <taxon>Metazoa</taxon>
        <taxon>Chordata</taxon>
        <taxon>Craniata</taxon>
        <taxon>Vertebrata</taxon>
        <taxon>Euteleostomi</taxon>
        <taxon>Amphibia</taxon>
        <taxon>Batrachia</taxon>
        <taxon>Anura</taxon>
        <taxon>Neobatrachia</taxon>
        <taxon>Ranoidea</taxon>
        <taxon>Ranidae</taxon>
        <taxon>Aquarana</taxon>
    </lineage>
</organism>
<dbReference type="Proteomes" id="UP000228934">
    <property type="component" value="Unassembled WGS sequence"/>
</dbReference>
<evidence type="ECO:0000256" key="1">
    <source>
        <dbReference type="SAM" id="SignalP"/>
    </source>
</evidence>
<feature type="domain" description="SBSPON-like C-terminal" evidence="2">
    <location>
        <begin position="107"/>
        <end position="198"/>
    </location>
</feature>
<keyword evidence="4" id="KW-1185">Reference proteome</keyword>
<evidence type="ECO:0000259" key="2">
    <source>
        <dbReference type="Pfam" id="PF25031"/>
    </source>
</evidence>
<evidence type="ECO:0000313" key="4">
    <source>
        <dbReference type="Proteomes" id="UP000228934"/>
    </source>
</evidence>
<dbReference type="OrthoDB" id="98591at2759"/>
<feature type="signal peptide" evidence="1">
    <location>
        <begin position="1"/>
        <end position="18"/>
    </location>
</feature>
<dbReference type="PANTHER" id="PTHR20920:SF2">
    <property type="entry name" value="SOMATOMEDIN-B AND THROMBOSPONDIN TYPE-1 DOMAIN-CONTAINING PROTEIN"/>
    <property type="match status" value="1"/>
</dbReference>
<keyword evidence="1" id="KW-0732">Signal</keyword>
<dbReference type="InterPro" id="IPR056801">
    <property type="entry name" value="SBSPON_C"/>
</dbReference>
<dbReference type="EMBL" id="KV926159">
    <property type="protein sequence ID" value="PIO36294.1"/>
    <property type="molecule type" value="Genomic_DNA"/>
</dbReference>
<name>A0A2G9S872_AQUCT</name>
<sequence length="205" mass="23431">MCLPYQLLHVLLVNGVIGVAVQINVPQHIECAGVTFYRRRRMAESPVHIWRRRLGVLNISHTKALSVDIYMCLLLLRLLSTTKPEGSVHCLQTGLPIQKILGIHLIILYCVEFQIESLSPACLTEDRPHARWMLYLREGYTVCVACQHPAMHIRNHRCFGDGSDANENQILHWQAVGNARCYGTWRKVRQADKCSCPMVHSFIFT</sequence>
<gene>
    <name evidence="3" type="ORF">AB205_0050740</name>
</gene>
<reference evidence="4" key="1">
    <citation type="journal article" date="2017" name="Nat. Commun.">
        <title>The North American bullfrog draft genome provides insight into hormonal regulation of long noncoding RNA.</title>
        <authorList>
            <person name="Hammond S.A."/>
            <person name="Warren R.L."/>
            <person name="Vandervalk B.P."/>
            <person name="Kucuk E."/>
            <person name="Khan H."/>
            <person name="Gibb E.A."/>
            <person name="Pandoh P."/>
            <person name="Kirk H."/>
            <person name="Zhao Y."/>
            <person name="Jones M."/>
            <person name="Mungall A.J."/>
            <person name="Coope R."/>
            <person name="Pleasance S."/>
            <person name="Moore R.A."/>
            <person name="Holt R.A."/>
            <person name="Round J.M."/>
            <person name="Ohora S."/>
            <person name="Walle B.V."/>
            <person name="Veldhoen N."/>
            <person name="Helbing C.C."/>
            <person name="Birol I."/>
        </authorList>
    </citation>
    <scope>NUCLEOTIDE SEQUENCE [LARGE SCALE GENOMIC DNA]</scope>
</reference>
<dbReference type="Pfam" id="PF25031">
    <property type="entry name" value="SBSPON_C"/>
    <property type="match status" value="1"/>
</dbReference>
<accession>A0A2G9S872</accession>
<evidence type="ECO:0000313" key="3">
    <source>
        <dbReference type="EMBL" id="PIO36294.1"/>
    </source>
</evidence>
<dbReference type="InterPro" id="IPR039942">
    <property type="entry name" value="SBSPO"/>
</dbReference>
<proteinExistence type="predicted"/>
<dbReference type="PANTHER" id="PTHR20920">
    <property type="entry name" value="RPE-SPONDIN"/>
    <property type="match status" value="1"/>
</dbReference>
<dbReference type="AlphaFoldDB" id="A0A2G9S872"/>
<protein>
    <recommendedName>
        <fullName evidence="2">SBSPON-like C-terminal domain-containing protein</fullName>
    </recommendedName>
</protein>